<evidence type="ECO:0000313" key="2">
    <source>
        <dbReference type="EMBL" id="CAA0410240.1"/>
    </source>
</evidence>
<keyword evidence="1" id="KW-1133">Transmembrane helix</keyword>
<evidence type="ECO:0000256" key="1">
    <source>
        <dbReference type="SAM" id="Phobius"/>
    </source>
</evidence>
<sequence length="40" mass="4467">ICTCSVGWCNLLNCMTSISQAYVGMSYTIVLFFTLGTYFD</sequence>
<name>A0A5S9YFA2_ARATH</name>
<proteinExistence type="predicted"/>
<keyword evidence="1" id="KW-0812">Transmembrane</keyword>
<accession>A0A5S9YFA2</accession>
<dbReference type="EMBL" id="CACSHJ010000096">
    <property type="protein sequence ID" value="CAA0410240.1"/>
    <property type="molecule type" value="Genomic_DNA"/>
</dbReference>
<dbReference type="Proteomes" id="UP000434276">
    <property type="component" value="Unassembled WGS sequence"/>
</dbReference>
<organism evidence="2 3">
    <name type="scientific">Arabidopsis thaliana</name>
    <name type="common">Mouse-ear cress</name>
    <dbReference type="NCBI Taxonomy" id="3702"/>
    <lineage>
        <taxon>Eukaryota</taxon>
        <taxon>Viridiplantae</taxon>
        <taxon>Streptophyta</taxon>
        <taxon>Embryophyta</taxon>
        <taxon>Tracheophyta</taxon>
        <taxon>Spermatophyta</taxon>
        <taxon>Magnoliopsida</taxon>
        <taxon>eudicotyledons</taxon>
        <taxon>Gunneridae</taxon>
        <taxon>Pentapetalae</taxon>
        <taxon>rosids</taxon>
        <taxon>malvids</taxon>
        <taxon>Brassicales</taxon>
        <taxon>Brassicaceae</taxon>
        <taxon>Camelineae</taxon>
        <taxon>Arabidopsis</taxon>
    </lineage>
</organism>
<gene>
    <name evidence="2" type="ORF">C24_LOCUS25765</name>
</gene>
<reference evidence="2 3" key="1">
    <citation type="submission" date="2019-12" db="EMBL/GenBank/DDBJ databases">
        <authorList>
            <person name="Jiao W.-B."/>
            <person name="Schneeberger K."/>
        </authorList>
    </citation>
    <scope>NUCLEOTIDE SEQUENCE [LARGE SCALE GENOMIC DNA]</scope>
    <source>
        <strain evidence="3">cv. C24</strain>
    </source>
</reference>
<evidence type="ECO:0000313" key="3">
    <source>
        <dbReference type="Proteomes" id="UP000434276"/>
    </source>
</evidence>
<protein>
    <submittedName>
        <fullName evidence="2">Uncharacterized protein</fullName>
    </submittedName>
</protein>
<keyword evidence="1" id="KW-0472">Membrane</keyword>
<feature type="non-terminal residue" evidence="2">
    <location>
        <position position="1"/>
    </location>
</feature>
<feature type="transmembrane region" description="Helical" evidence="1">
    <location>
        <begin position="21"/>
        <end position="39"/>
    </location>
</feature>
<dbReference type="AlphaFoldDB" id="A0A5S9YFA2"/>